<dbReference type="RefSeq" id="WP_073428964.1">
    <property type="nucleotide sequence ID" value="NZ_CADFGY010000004.1"/>
</dbReference>
<evidence type="ECO:0000313" key="2">
    <source>
        <dbReference type="EMBL" id="SHK01335.1"/>
    </source>
</evidence>
<proteinExistence type="predicted"/>
<protein>
    <submittedName>
        <fullName evidence="2">TIGR03118 family protein</fullName>
    </submittedName>
</protein>
<dbReference type="SUPFAM" id="SSF75011">
    <property type="entry name" value="3-carboxy-cis,cis-mucoante lactonizing enzyme"/>
    <property type="match status" value="1"/>
</dbReference>
<organism evidence="2 3">
    <name type="scientific">Paraburkholderia terricola</name>
    <dbReference type="NCBI Taxonomy" id="169427"/>
    <lineage>
        <taxon>Bacteria</taxon>
        <taxon>Pseudomonadati</taxon>
        <taxon>Pseudomonadota</taxon>
        <taxon>Betaproteobacteria</taxon>
        <taxon>Burkholderiales</taxon>
        <taxon>Burkholderiaceae</taxon>
        <taxon>Paraburkholderia</taxon>
    </lineage>
</organism>
<dbReference type="PROSITE" id="PS51257">
    <property type="entry name" value="PROKAR_LIPOPROTEIN"/>
    <property type="match status" value="1"/>
</dbReference>
<dbReference type="AlphaFoldDB" id="A0A1M6P039"/>
<evidence type="ECO:0000313" key="3">
    <source>
        <dbReference type="Proteomes" id="UP000184395"/>
    </source>
</evidence>
<sequence>MALVRSTLFKLTLSAALAASLAGCGGDGNSVQPVGYKSSVVVSDGGVPASNTDANLKDGWGIAFNPQGFVWVADAGSQKSTLYDGNGVPQQLVVSIPAGTNGPAGPTGIVFSGANNFAVSQNGVSGTSAFVFATLAGTIAAWSPTVNLTSAVTVYDDAAGAAEYTGLAIGADNGAGRLYAADFHNNKIDVFDSAFNKLTTSGRFVDPSLPAGFAPFGIQAIGNSLFVAYAKQDSSARRSVHAAGQGVIDVYDMSGALQKRFATGGDLNAPWGITIAPSNFGPFSNKLIVGNFGDGTLHAFDPQTGAAAGALTQRSGAPITIAGLWGIAFGNGLNAQPTNTLFFAAGPNSGSNGAYGRLDVDQ</sequence>
<name>A0A1M6P039_9BURK</name>
<dbReference type="InterPro" id="IPR015943">
    <property type="entry name" value="WD40/YVTN_repeat-like_dom_sf"/>
</dbReference>
<dbReference type="STRING" id="169427.SAMN05192548_1011157"/>
<evidence type="ECO:0000256" key="1">
    <source>
        <dbReference type="SAM" id="SignalP"/>
    </source>
</evidence>
<dbReference type="InterPro" id="IPR017549">
    <property type="entry name" value="APMV_L690"/>
</dbReference>
<feature type="chain" id="PRO_5009919921" evidence="1">
    <location>
        <begin position="19"/>
        <end position="362"/>
    </location>
</feature>
<dbReference type="NCBIfam" id="TIGR03118">
    <property type="entry name" value="PEPCTERM_chp_1"/>
    <property type="match status" value="1"/>
</dbReference>
<dbReference type="KEGG" id="pts:CUJ90_25570"/>
<dbReference type="OrthoDB" id="581621at2"/>
<accession>A0A1M6P039</accession>
<dbReference type="Proteomes" id="UP000184395">
    <property type="component" value="Unassembled WGS sequence"/>
</dbReference>
<dbReference type="GeneID" id="301981494"/>
<dbReference type="EMBL" id="FRAB01000011">
    <property type="protein sequence ID" value="SHK01335.1"/>
    <property type="molecule type" value="Genomic_DNA"/>
</dbReference>
<feature type="signal peptide" evidence="1">
    <location>
        <begin position="1"/>
        <end position="18"/>
    </location>
</feature>
<reference evidence="2 3" key="1">
    <citation type="submission" date="2016-11" db="EMBL/GenBank/DDBJ databases">
        <authorList>
            <person name="Jaros S."/>
            <person name="Januszkiewicz K."/>
            <person name="Wedrychowicz H."/>
        </authorList>
    </citation>
    <scope>NUCLEOTIDE SEQUENCE [LARGE SCALE GENOMIC DNA]</scope>
    <source>
        <strain evidence="2 3">LMG 20594</strain>
    </source>
</reference>
<dbReference type="Gene3D" id="2.130.10.10">
    <property type="entry name" value="YVTN repeat-like/Quinoprotein amine dehydrogenase"/>
    <property type="match status" value="1"/>
</dbReference>
<gene>
    <name evidence="2" type="ORF">SAMN05192548_1011157</name>
</gene>
<keyword evidence="1" id="KW-0732">Signal</keyword>